<feature type="transmembrane region" description="Helical" evidence="1">
    <location>
        <begin position="111"/>
        <end position="132"/>
    </location>
</feature>
<feature type="transmembrane region" description="Helical" evidence="1">
    <location>
        <begin position="74"/>
        <end position="91"/>
    </location>
</feature>
<dbReference type="Pfam" id="PF01757">
    <property type="entry name" value="Acyl_transf_3"/>
    <property type="match status" value="1"/>
</dbReference>
<keyword evidence="1" id="KW-1133">Transmembrane helix</keyword>
<keyword evidence="3" id="KW-0808">Transferase</keyword>
<feature type="transmembrane region" description="Helical" evidence="1">
    <location>
        <begin position="345"/>
        <end position="366"/>
    </location>
</feature>
<dbReference type="InterPro" id="IPR050879">
    <property type="entry name" value="Acyltransferase_3"/>
</dbReference>
<dbReference type="Proteomes" id="UP001158049">
    <property type="component" value="Unassembled WGS sequence"/>
</dbReference>
<sequence length="395" mass="42135">MPAVRMPAASIPAFAPGVALTSASPVNFRFLTVFKGLAAQLIVLHHLAFYGPMSDHVRPYAPLMIGWLDAHGRLAVQVFLVIGGFLAARSFSSDGMAPAQSSVLARVARRYLSLAPPFMAAILLTVGASAWARSWMTHDSISAAPTLAQLAAHALMLQGVLGYDALSAGAWYVAIDFQLYTLFALLAWASSRACRGWPGARAWLLPAAVCVAMCCSLFWYNRDDHFDVWALYFFGSYGLGALAYWVGAPGSSTGPRQRLLMLALLAPSMASLALDFRSRIALALALAAVIAWAARQPSRGALAAPAVLLWLGRISYSIFLVHFAVCLVVNAGFTRFAPASAGWQASGMLAAWAASVLAGAMFHALVEAPLARRMTHWRAAAVSMPMSGDRPVPLN</sequence>
<feature type="transmembrane region" description="Helical" evidence="1">
    <location>
        <begin position="226"/>
        <end position="246"/>
    </location>
</feature>
<reference evidence="3 4" key="1">
    <citation type="submission" date="2017-05" db="EMBL/GenBank/DDBJ databases">
        <authorList>
            <person name="Varghese N."/>
            <person name="Submissions S."/>
        </authorList>
    </citation>
    <scope>NUCLEOTIDE SEQUENCE [LARGE SCALE GENOMIC DNA]</scope>
    <source>
        <strain evidence="3 4">DSM 26001</strain>
    </source>
</reference>
<evidence type="ECO:0000256" key="1">
    <source>
        <dbReference type="SAM" id="Phobius"/>
    </source>
</evidence>
<keyword evidence="1" id="KW-0472">Membrane</keyword>
<keyword evidence="1" id="KW-0812">Transmembrane</keyword>
<organism evidence="3 4">
    <name type="scientific">Noviherbaspirillum suwonense</name>
    <dbReference type="NCBI Taxonomy" id="1224511"/>
    <lineage>
        <taxon>Bacteria</taxon>
        <taxon>Pseudomonadati</taxon>
        <taxon>Pseudomonadota</taxon>
        <taxon>Betaproteobacteria</taxon>
        <taxon>Burkholderiales</taxon>
        <taxon>Oxalobacteraceae</taxon>
        <taxon>Noviherbaspirillum</taxon>
    </lineage>
</organism>
<dbReference type="PANTHER" id="PTHR23028:SF131">
    <property type="entry name" value="BLR2367 PROTEIN"/>
    <property type="match status" value="1"/>
</dbReference>
<dbReference type="EMBL" id="FXUL01000017">
    <property type="protein sequence ID" value="SMP72078.1"/>
    <property type="molecule type" value="Genomic_DNA"/>
</dbReference>
<feature type="transmembrane region" description="Helical" evidence="1">
    <location>
        <begin position="33"/>
        <end position="53"/>
    </location>
</feature>
<feature type="transmembrane region" description="Helical" evidence="1">
    <location>
        <begin position="144"/>
        <end position="163"/>
    </location>
</feature>
<evidence type="ECO:0000313" key="3">
    <source>
        <dbReference type="EMBL" id="SMP72078.1"/>
    </source>
</evidence>
<dbReference type="GO" id="GO:0016746">
    <property type="term" value="F:acyltransferase activity"/>
    <property type="evidence" value="ECO:0007669"/>
    <property type="project" value="UniProtKB-KW"/>
</dbReference>
<feature type="transmembrane region" description="Helical" evidence="1">
    <location>
        <begin position="307"/>
        <end position="333"/>
    </location>
</feature>
<comment type="caution">
    <text evidence="3">The sequence shown here is derived from an EMBL/GenBank/DDBJ whole genome shotgun (WGS) entry which is preliminary data.</text>
</comment>
<dbReference type="PANTHER" id="PTHR23028">
    <property type="entry name" value="ACETYLTRANSFERASE"/>
    <property type="match status" value="1"/>
</dbReference>
<accession>A0ABY1QIN8</accession>
<keyword evidence="4" id="KW-1185">Reference proteome</keyword>
<evidence type="ECO:0000313" key="4">
    <source>
        <dbReference type="Proteomes" id="UP001158049"/>
    </source>
</evidence>
<feature type="transmembrane region" description="Helical" evidence="1">
    <location>
        <begin position="202"/>
        <end position="220"/>
    </location>
</feature>
<feature type="transmembrane region" description="Helical" evidence="1">
    <location>
        <begin position="280"/>
        <end position="295"/>
    </location>
</feature>
<proteinExistence type="predicted"/>
<feature type="transmembrane region" description="Helical" evidence="1">
    <location>
        <begin position="169"/>
        <end position="190"/>
    </location>
</feature>
<dbReference type="InterPro" id="IPR002656">
    <property type="entry name" value="Acyl_transf_3_dom"/>
</dbReference>
<protein>
    <submittedName>
        <fullName evidence="3">Peptidoglycan/LPS O-acetylase OafA/YrhL, contains acyltransferase and SGNH-hydrolase domains</fullName>
    </submittedName>
</protein>
<keyword evidence="3" id="KW-0012">Acyltransferase</keyword>
<gene>
    <name evidence="3" type="ORF">SAMN06295970_117131</name>
</gene>
<name>A0ABY1QIN8_9BURK</name>
<evidence type="ECO:0000259" key="2">
    <source>
        <dbReference type="Pfam" id="PF01757"/>
    </source>
</evidence>
<feature type="domain" description="Acyltransferase 3" evidence="2">
    <location>
        <begin position="30"/>
        <end position="356"/>
    </location>
</feature>